<reference evidence="9 10" key="1">
    <citation type="submission" date="2019-06" db="EMBL/GenBank/DDBJ databases">
        <title>Whole genome sequence for Rhodospirillaceae sp. R148.</title>
        <authorList>
            <person name="Wang G."/>
        </authorList>
    </citation>
    <scope>NUCLEOTIDE SEQUENCE [LARGE SCALE GENOMIC DNA]</scope>
    <source>
        <strain evidence="9 10">R148</strain>
    </source>
</reference>
<gene>
    <name evidence="9" type="ORF">FKG95_21985</name>
</gene>
<proteinExistence type="inferred from homology"/>
<sequence>MQFRQHTGKSSNSDDSVLPLINVVFLLLIFFMLAGQLAAGDPFAIDPPKSQSEGQNSPQDMLILVSADGRFALDGVEMSEESVIETASQRLKAHTDAAKPTLRLKADGGTPANRIVRLMQRLREAGFQRLKLLTVPET</sequence>
<keyword evidence="6 8" id="KW-0472">Membrane</keyword>
<dbReference type="Gene3D" id="3.30.420.270">
    <property type="match status" value="1"/>
</dbReference>
<evidence type="ECO:0000313" key="10">
    <source>
        <dbReference type="Proteomes" id="UP000315252"/>
    </source>
</evidence>
<comment type="caution">
    <text evidence="9">The sequence shown here is derived from an EMBL/GenBank/DDBJ whole genome shotgun (WGS) entry which is preliminary data.</text>
</comment>
<evidence type="ECO:0000256" key="2">
    <source>
        <dbReference type="ARBA" id="ARBA00005811"/>
    </source>
</evidence>
<keyword evidence="5 8" id="KW-1133">Transmembrane helix</keyword>
<dbReference type="PANTHER" id="PTHR30558:SF3">
    <property type="entry name" value="BIOPOLYMER TRANSPORT PROTEIN EXBD-RELATED"/>
    <property type="match status" value="1"/>
</dbReference>
<name>A0A545TGF4_9PROT</name>
<dbReference type="GO" id="GO:0015031">
    <property type="term" value="P:protein transport"/>
    <property type="evidence" value="ECO:0007669"/>
    <property type="project" value="UniProtKB-KW"/>
</dbReference>
<dbReference type="InterPro" id="IPR003400">
    <property type="entry name" value="ExbD"/>
</dbReference>
<evidence type="ECO:0000256" key="8">
    <source>
        <dbReference type="SAM" id="Phobius"/>
    </source>
</evidence>
<protein>
    <submittedName>
        <fullName evidence="9">Biopolymer transporter ExbD</fullName>
    </submittedName>
</protein>
<evidence type="ECO:0000256" key="7">
    <source>
        <dbReference type="RuleBase" id="RU003879"/>
    </source>
</evidence>
<keyword evidence="7" id="KW-0813">Transport</keyword>
<evidence type="ECO:0000256" key="3">
    <source>
        <dbReference type="ARBA" id="ARBA00022475"/>
    </source>
</evidence>
<evidence type="ECO:0000256" key="6">
    <source>
        <dbReference type="ARBA" id="ARBA00023136"/>
    </source>
</evidence>
<dbReference type="GO" id="GO:0005886">
    <property type="term" value="C:plasma membrane"/>
    <property type="evidence" value="ECO:0007669"/>
    <property type="project" value="UniProtKB-SubCell"/>
</dbReference>
<dbReference type="PANTHER" id="PTHR30558">
    <property type="entry name" value="EXBD MEMBRANE COMPONENT OF PMF-DRIVEN MACROMOLECULE IMPORT SYSTEM"/>
    <property type="match status" value="1"/>
</dbReference>
<evidence type="ECO:0000313" key="9">
    <source>
        <dbReference type="EMBL" id="TQV76303.1"/>
    </source>
</evidence>
<dbReference type="Proteomes" id="UP000315252">
    <property type="component" value="Unassembled WGS sequence"/>
</dbReference>
<dbReference type="AlphaFoldDB" id="A0A545TGF4"/>
<evidence type="ECO:0000256" key="1">
    <source>
        <dbReference type="ARBA" id="ARBA00004162"/>
    </source>
</evidence>
<evidence type="ECO:0000256" key="5">
    <source>
        <dbReference type="ARBA" id="ARBA00022989"/>
    </source>
</evidence>
<keyword evidence="3" id="KW-1003">Cell membrane</keyword>
<keyword evidence="4 7" id="KW-0812">Transmembrane</keyword>
<accession>A0A545TGF4</accession>
<organism evidence="9 10">
    <name type="scientific">Denitrobaculum tricleocarpae</name>
    <dbReference type="NCBI Taxonomy" id="2591009"/>
    <lineage>
        <taxon>Bacteria</taxon>
        <taxon>Pseudomonadati</taxon>
        <taxon>Pseudomonadota</taxon>
        <taxon>Alphaproteobacteria</taxon>
        <taxon>Rhodospirillales</taxon>
        <taxon>Rhodospirillaceae</taxon>
        <taxon>Denitrobaculum</taxon>
    </lineage>
</organism>
<feature type="transmembrane region" description="Helical" evidence="8">
    <location>
        <begin position="20"/>
        <end position="39"/>
    </location>
</feature>
<dbReference type="Pfam" id="PF02472">
    <property type="entry name" value="ExbD"/>
    <property type="match status" value="1"/>
</dbReference>
<dbReference type="RefSeq" id="WP_142898566.1">
    <property type="nucleotide sequence ID" value="NZ_ML660059.1"/>
</dbReference>
<comment type="similarity">
    <text evidence="2 7">Belongs to the ExbD/TolR family.</text>
</comment>
<evidence type="ECO:0000256" key="4">
    <source>
        <dbReference type="ARBA" id="ARBA00022692"/>
    </source>
</evidence>
<dbReference type="EMBL" id="VHSH01000008">
    <property type="protein sequence ID" value="TQV76303.1"/>
    <property type="molecule type" value="Genomic_DNA"/>
</dbReference>
<keyword evidence="7" id="KW-0653">Protein transport</keyword>
<comment type="subcellular location">
    <subcellularLocation>
        <location evidence="1">Cell membrane</location>
        <topology evidence="1">Single-pass membrane protein</topology>
    </subcellularLocation>
    <subcellularLocation>
        <location evidence="7">Cell membrane</location>
        <topology evidence="7">Single-pass type II membrane protein</topology>
    </subcellularLocation>
</comment>
<keyword evidence="10" id="KW-1185">Reference proteome</keyword>
<dbReference type="GO" id="GO:0022857">
    <property type="term" value="F:transmembrane transporter activity"/>
    <property type="evidence" value="ECO:0007669"/>
    <property type="project" value="InterPro"/>
</dbReference>
<dbReference type="OrthoDB" id="7359438at2"/>